<organism evidence="3 4">
    <name type="scientific">Bemisia tabaci</name>
    <name type="common">Sweetpotato whitefly</name>
    <name type="synonym">Aleurodes tabaci</name>
    <dbReference type="NCBI Taxonomy" id="7038"/>
    <lineage>
        <taxon>Eukaryota</taxon>
        <taxon>Metazoa</taxon>
        <taxon>Ecdysozoa</taxon>
        <taxon>Arthropoda</taxon>
        <taxon>Hexapoda</taxon>
        <taxon>Insecta</taxon>
        <taxon>Pterygota</taxon>
        <taxon>Neoptera</taxon>
        <taxon>Paraneoptera</taxon>
        <taxon>Hemiptera</taxon>
        <taxon>Sternorrhyncha</taxon>
        <taxon>Aleyrodoidea</taxon>
        <taxon>Aleyrodidae</taxon>
        <taxon>Aleyrodinae</taxon>
        <taxon>Bemisia</taxon>
    </lineage>
</organism>
<gene>
    <name evidence="3" type="ORF">BEMITA_LOCUS2660</name>
</gene>
<feature type="signal peptide" evidence="2">
    <location>
        <begin position="1"/>
        <end position="20"/>
    </location>
</feature>
<keyword evidence="4" id="KW-1185">Reference proteome</keyword>
<keyword evidence="2" id="KW-0732">Signal</keyword>
<feature type="compositionally biased region" description="Low complexity" evidence="1">
    <location>
        <begin position="289"/>
        <end position="298"/>
    </location>
</feature>
<feature type="compositionally biased region" description="Basic and acidic residues" evidence="1">
    <location>
        <begin position="278"/>
        <end position="288"/>
    </location>
</feature>
<evidence type="ECO:0000313" key="3">
    <source>
        <dbReference type="EMBL" id="CAH0383192.1"/>
    </source>
</evidence>
<evidence type="ECO:0000313" key="4">
    <source>
        <dbReference type="Proteomes" id="UP001152759"/>
    </source>
</evidence>
<reference evidence="3" key="1">
    <citation type="submission" date="2021-12" db="EMBL/GenBank/DDBJ databases">
        <authorList>
            <person name="King R."/>
        </authorList>
    </citation>
    <scope>NUCLEOTIDE SEQUENCE</scope>
</reference>
<protein>
    <submittedName>
        <fullName evidence="3">Uncharacterized protein</fullName>
    </submittedName>
</protein>
<accession>A0A9P0A363</accession>
<evidence type="ECO:0000256" key="2">
    <source>
        <dbReference type="SAM" id="SignalP"/>
    </source>
</evidence>
<dbReference type="EMBL" id="OU963871">
    <property type="protein sequence ID" value="CAH0383192.1"/>
    <property type="molecule type" value="Genomic_DNA"/>
</dbReference>
<feature type="chain" id="PRO_5040278110" evidence="2">
    <location>
        <begin position="21"/>
        <end position="298"/>
    </location>
</feature>
<feature type="region of interest" description="Disordered" evidence="1">
    <location>
        <begin position="240"/>
        <end position="298"/>
    </location>
</feature>
<sequence length="298" mass="33512">MGNISLVLLALGVILWPSESRLLKREVQKEPENGPMQNLQARETPDKIQTEPEIVSLEPTEAALLEPWARRLQPEISSWTPHGQPATDSAIKLTERSDVPLQIEPYEFLKKRETPDPTRPNEVTIKGQEVRLEPEQNQAISAVLGSDPGAVHDLQPRGPKRNQYDPIPVTFHVPNPMPLLDEYGPGVKQFVSDVNSGMENVLRYKPVVNRRPHAGNLAYLGYLSKQYIKKRVLRRKPSNNYDYRKYGVGPPFDTLAKNGQSGRHDKYQAPPPPATSRHARDTRSRSDYSSDSSSSSRG</sequence>
<dbReference type="AlphaFoldDB" id="A0A9P0A363"/>
<name>A0A9P0A363_BEMTA</name>
<dbReference type="Proteomes" id="UP001152759">
    <property type="component" value="Chromosome 10"/>
</dbReference>
<evidence type="ECO:0000256" key="1">
    <source>
        <dbReference type="SAM" id="MobiDB-lite"/>
    </source>
</evidence>
<proteinExistence type="predicted"/>
<feature type="region of interest" description="Disordered" evidence="1">
    <location>
        <begin position="28"/>
        <end position="50"/>
    </location>
</feature>